<dbReference type="PANTHER" id="PTHR16026:SF0">
    <property type="entry name" value="CARTILAGE ACIDIC PROTEIN 1"/>
    <property type="match status" value="1"/>
</dbReference>
<dbReference type="SUPFAM" id="SSF69318">
    <property type="entry name" value="Integrin alpha N-terminal domain"/>
    <property type="match status" value="1"/>
</dbReference>
<dbReference type="InterPro" id="IPR028994">
    <property type="entry name" value="Integrin_alpha_N"/>
</dbReference>
<gene>
    <name evidence="4" type="ORF">ElP_68980</name>
</gene>
<dbReference type="Pfam" id="PF01839">
    <property type="entry name" value="FG-GAP"/>
    <property type="match status" value="1"/>
</dbReference>
<dbReference type="Gene3D" id="2.130.10.130">
    <property type="entry name" value="Integrin alpha, N-terminal"/>
    <property type="match status" value="2"/>
</dbReference>
<dbReference type="Pfam" id="PF07593">
    <property type="entry name" value="UnbV_ASPIC"/>
    <property type="match status" value="1"/>
</dbReference>
<protein>
    <submittedName>
        <fullName evidence="4">FG-GAP repeat protein</fullName>
    </submittedName>
</protein>
<evidence type="ECO:0000313" key="4">
    <source>
        <dbReference type="EMBL" id="QDV38938.1"/>
    </source>
</evidence>
<dbReference type="Proteomes" id="UP000317835">
    <property type="component" value="Chromosome"/>
</dbReference>
<evidence type="ECO:0000256" key="1">
    <source>
        <dbReference type="ARBA" id="ARBA00022729"/>
    </source>
</evidence>
<feature type="region of interest" description="Disordered" evidence="2">
    <location>
        <begin position="1"/>
        <end position="21"/>
    </location>
</feature>
<keyword evidence="1" id="KW-0732">Signal</keyword>
<feature type="compositionally biased region" description="Low complexity" evidence="2">
    <location>
        <begin position="11"/>
        <end position="21"/>
    </location>
</feature>
<keyword evidence="5" id="KW-1185">Reference proteome</keyword>
<evidence type="ECO:0000259" key="3">
    <source>
        <dbReference type="Pfam" id="PF07593"/>
    </source>
</evidence>
<evidence type="ECO:0000313" key="5">
    <source>
        <dbReference type="Proteomes" id="UP000317835"/>
    </source>
</evidence>
<dbReference type="InterPro" id="IPR011519">
    <property type="entry name" value="UnbV_ASPIC"/>
</dbReference>
<dbReference type="KEGG" id="tpla:ElP_68980"/>
<sequence length="601" mass="62873">MRPGARRRPTRAAGGRIAPSPGLAAGLLLLATIGAGCRDRASGDGGPPAGPRPGPTARPSPGPRFVDRAPEFGLDVTTTSGSPEKGSILESLGVGVALLDFDGDDDPDLFVAPGSRVDGGRVEPSGGPWLFRNDGPGRWVDVSAPSGLAHRGWAQGVAVSDYDADGDPDLFVAQHGPDLLWENLGDGTFRDVTGPSGLGDEPYWGVAATWGDADGDGWPDLYVTNYVAVDPASPHPPVGHRGGPVPVFAGPESYPGEPDVLWRNRGDGTFEDATESAGLLKADRKGMGALFADLDADGDQDLFVTNDTQANEFFRNRGDGTFEEEGRLAGVALGDLGRAEGSMGIDLADLDLDGWLDLAYSNFYGEGSRVFISHGGRTFSDVSHPSTVTVATILRVGWGIVLADFDHDGLADLFQANGHVYPGLRSEPYDQPPVLLRNAGGRRFEDATASWISDPGGLSSGRSVAVGDLDGDGDLDLVMTTMDGPLRVLVNEGERSGRSLILRLVGAPPNLEALGAIAELRAGGTTHVATVRRGGSFMAASDSALHFGLGDADSLTSLRVRWPDGTTSDYPGEDLPVDSRITIRQGDPRVVSTPFEPAGRP</sequence>
<proteinExistence type="predicted"/>
<dbReference type="EMBL" id="CP036426">
    <property type="protein sequence ID" value="QDV38938.1"/>
    <property type="molecule type" value="Genomic_DNA"/>
</dbReference>
<feature type="domain" description="ASPIC/UnbV" evidence="3">
    <location>
        <begin position="513"/>
        <end position="581"/>
    </location>
</feature>
<feature type="compositionally biased region" description="Basic residues" evidence="2">
    <location>
        <begin position="1"/>
        <end position="10"/>
    </location>
</feature>
<feature type="region of interest" description="Disordered" evidence="2">
    <location>
        <begin position="37"/>
        <end position="69"/>
    </location>
</feature>
<dbReference type="PANTHER" id="PTHR16026">
    <property type="entry name" value="CARTILAGE ACIDIC PROTEIN 1"/>
    <property type="match status" value="1"/>
</dbReference>
<dbReference type="AlphaFoldDB" id="A0A518HDK4"/>
<dbReference type="Pfam" id="PF13517">
    <property type="entry name" value="FG-GAP_3"/>
    <property type="match status" value="2"/>
</dbReference>
<dbReference type="InterPro" id="IPR013517">
    <property type="entry name" value="FG-GAP"/>
</dbReference>
<dbReference type="InterPro" id="IPR027039">
    <property type="entry name" value="Crtac1"/>
</dbReference>
<evidence type="ECO:0000256" key="2">
    <source>
        <dbReference type="SAM" id="MobiDB-lite"/>
    </source>
</evidence>
<reference evidence="4 5" key="1">
    <citation type="submission" date="2019-02" db="EMBL/GenBank/DDBJ databases">
        <title>Deep-cultivation of Planctomycetes and their phenomic and genomic characterization uncovers novel biology.</title>
        <authorList>
            <person name="Wiegand S."/>
            <person name="Jogler M."/>
            <person name="Boedeker C."/>
            <person name="Pinto D."/>
            <person name="Vollmers J."/>
            <person name="Rivas-Marin E."/>
            <person name="Kohn T."/>
            <person name="Peeters S.H."/>
            <person name="Heuer A."/>
            <person name="Rast P."/>
            <person name="Oberbeckmann S."/>
            <person name="Bunk B."/>
            <person name="Jeske O."/>
            <person name="Meyerdierks A."/>
            <person name="Storesund J.E."/>
            <person name="Kallscheuer N."/>
            <person name="Luecker S."/>
            <person name="Lage O.M."/>
            <person name="Pohl T."/>
            <person name="Merkel B.J."/>
            <person name="Hornburger P."/>
            <person name="Mueller R.-W."/>
            <person name="Bruemmer F."/>
            <person name="Labrenz M."/>
            <person name="Spormann A.M."/>
            <person name="Op den Camp H."/>
            <person name="Overmann J."/>
            <person name="Amann R."/>
            <person name="Jetten M.S.M."/>
            <person name="Mascher T."/>
            <person name="Medema M.H."/>
            <person name="Devos D.P."/>
            <person name="Kaster A.-K."/>
            <person name="Ovreas L."/>
            <person name="Rohde M."/>
            <person name="Galperin M.Y."/>
            <person name="Jogler C."/>
        </authorList>
    </citation>
    <scope>NUCLEOTIDE SEQUENCE [LARGE SCALE GENOMIC DNA]</scope>
    <source>
        <strain evidence="4 5">ElP</strain>
    </source>
</reference>
<organism evidence="4 5">
    <name type="scientific">Tautonia plasticadhaerens</name>
    <dbReference type="NCBI Taxonomy" id="2527974"/>
    <lineage>
        <taxon>Bacteria</taxon>
        <taxon>Pseudomonadati</taxon>
        <taxon>Planctomycetota</taxon>
        <taxon>Planctomycetia</taxon>
        <taxon>Isosphaerales</taxon>
        <taxon>Isosphaeraceae</taxon>
        <taxon>Tautonia</taxon>
    </lineage>
</organism>
<dbReference type="RefSeq" id="WP_231749360.1">
    <property type="nucleotide sequence ID" value="NZ_CP036426.1"/>
</dbReference>
<feature type="compositionally biased region" description="Pro residues" evidence="2">
    <location>
        <begin position="48"/>
        <end position="62"/>
    </location>
</feature>
<accession>A0A518HDK4</accession>
<name>A0A518HDK4_9BACT</name>